<evidence type="ECO:0000256" key="2">
    <source>
        <dbReference type="ARBA" id="ARBA00022679"/>
    </source>
</evidence>
<dbReference type="GO" id="GO:0005524">
    <property type="term" value="F:ATP binding"/>
    <property type="evidence" value="ECO:0007669"/>
    <property type="project" value="InterPro"/>
</dbReference>
<evidence type="ECO:0000256" key="3">
    <source>
        <dbReference type="ARBA" id="ARBA00022777"/>
    </source>
</evidence>
<name>A0A5J4VNQ0_9EUKA</name>
<feature type="region of interest" description="Disordered" evidence="5">
    <location>
        <begin position="833"/>
        <end position="865"/>
    </location>
</feature>
<dbReference type="GO" id="GO:0004674">
    <property type="term" value="F:protein serine/threonine kinase activity"/>
    <property type="evidence" value="ECO:0007669"/>
    <property type="project" value="UniProtKB-KW"/>
</dbReference>
<evidence type="ECO:0000256" key="5">
    <source>
        <dbReference type="SAM" id="MobiDB-lite"/>
    </source>
</evidence>
<feature type="compositionally biased region" description="Basic and acidic residues" evidence="5">
    <location>
        <begin position="463"/>
        <end position="473"/>
    </location>
</feature>
<keyword evidence="4" id="KW-0175">Coiled coil</keyword>
<dbReference type="OrthoDB" id="10693134at2759"/>
<dbReference type="EMBL" id="SNRW01005902">
    <property type="protein sequence ID" value="KAA6384134.1"/>
    <property type="molecule type" value="Genomic_DNA"/>
</dbReference>
<feature type="compositionally biased region" description="Low complexity" evidence="5">
    <location>
        <begin position="839"/>
        <end position="855"/>
    </location>
</feature>
<dbReference type="Pfam" id="PF02816">
    <property type="entry name" value="Alpha_kinase"/>
    <property type="match status" value="1"/>
</dbReference>
<feature type="domain" description="Alpha-type protein kinase" evidence="6">
    <location>
        <begin position="189"/>
        <end position="431"/>
    </location>
</feature>
<feature type="coiled-coil region" evidence="4">
    <location>
        <begin position="143"/>
        <end position="181"/>
    </location>
</feature>
<keyword evidence="2" id="KW-0808">Transferase</keyword>
<dbReference type="PROSITE" id="PS51158">
    <property type="entry name" value="ALPHA_KINASE"/>
    <property type="match status" value="1"/>
</dbReference>
<evidence type="ECO:0000256" key="4">
    <source>
        <dbReference type="SAM" id="Coils"/>
    </source>
</evidence>
<accession>A0A5J4VNQ0</accession>
<keyword evidence="1" id="KW-0723">Serine/threonine-protein kinase</keyword>
<dbReference type="Proteomes" id="UP000324800">
    <property type="component" value="Unassembled WGS sequence"/>
</dbReference>
<evidence type="ECO:0000259" key="6">
    <source>
        <dbReference type="PROSITE" id="PS51158"/>
    </source>
</evidence>
<feature type="coiled-coil region" evidence="4">
    <location>
        <begin position="532"/>
        <end position="611"/>
    </location>
</feature>
<protein>
    <recommendedName>
        <fullName evidence="6">Alpha-type protein kinase domain-containing protein</fullName>
    </recommendedName>
</protein>
<evidence type="ECO:0000313" key="7">
    <source>
        <dbReference type="EMBL" id="KAA6384134.1"/>
    </source>
</evidence>
<reference evidence="7 8" key="1">
    <citation type="submission" date="2019-03" db="EMBL/GenBank/DDBJ databases">
        <title>Single cell metagenomics reveals metabolic interactions within the superorganism composed of flagellate Streblomastix strix and complex community of Bacteroidetes bacteria on its surface.</title>
        <authorList>
            <person name="Treitli S.C."/>
            <person name="Kolisko M."/>
            <person name="Husnik F."/>
            <person name="Keeling P."/>
            <person name="Hampl V."/>
        </authorList>
    </citation>
    <scope>NUCLEOTIDE SEQUENCE [LARGE SCALE GENOMIC DNA]</scope>
    <source>
        <strain evidence="7">ST1C</strain>
    </source>
</reference>
<comment type="caution">
    <text evidence="7">The sequence shown here is derived from an EMBL/GenBank/DDBJ whole genome shotgun (WGS) entry which is preliminary data.</text>
</comment>
<feature type="region of interest" description="Disordered" evidence="5">
    <location>
        <begin position="1049"/>
        <end position="1068"/>
    </location>
</feature>
<feature type="non-terminal residue" evidence="7">
    <location>
        <position position="1306"/>
    </location>
</feature>
<feature type="region of interest" description="Disordered" evidence="5">
    <location>
        <begin position="463"/>
        <end position="494"/>
    </location>
</feature>
<evidence type="ECO:0000256" key="1">
    <source>
        <dbReference type="ARBA" id="ARBA00022527"/>
    </source>
</evidence>
<keyword evidence="3" id="KW-0418">Kinase</keyword>
<gene>
    <name evidence="7" type="ORF">EZS28_020338</name>
</gene>
<organism evidence="7 8">
    <name type="scientific">Streblomastix strix</name>
    <dbReference type="NCBI Taxonomy" id="222440"/>
    <lineage>
        <taxon>Eukaryota</taxon>
        <taxon>Metamonada</taxon>
        <taxon>Preaxostyla</taxon>
        <taxon>Oxymonadida</taxon>
        <taxon>Streblomastigidae</taxon>
        <taxon>Streblomastix</taxon>
    </lineage>
</organism>
<dbReference type="InterPro" id="IPR004166">
    <property type="entry name" value="a-kinase_dom"/>
</dbReference>
<proteinExistence type="predicted"/>
<feature type="compositionally biased region" description="Polar residues" evidence="5">
    <location>
        <begin position="1049"/>
        <end position="1063"/>
    </location>
</feature>
<feature type="compositionally biased region" description="Low complexity" evidence="5">
    <location>
        <begin position="476"/>
        <end position="485"/>
    </location>
</feature>
<sequence length="1306" mass="147725">MEEAPRFQYKWAKTVDVNWENYTESEAMAQMVGQCATSLIDFRDRYIYPKRRLLFVHRLYYAGLPMRIATKLGTDFYERSQDALNIIDQLKKKGFEEADLHPTRYEETHPLPFPPAGTYKRPRTAPQQKILFFTPWYRDQQHVSNKSNDKEVIEKERKRLKDKEQERIAAAEREKEELRQKQLASDHLDGLNHTGKWEGGIYKSDGHELQVSIYRYHIETKKFEKEDQKGKIKAGRVASGGLSILQLTGNGLGGQDGNNLVIRGPLKTEEELSQAKRKVRTQALFRYHADAFNKRSKRKKILFCETVIVELSQEQGKPQFIAVATQKEDLVANLTGGNRLIHKGETEESLLGAFQHYLYLRIGQELIIGTAIGRIEPQGISIVSSEAITIDVEFWAGQEDSERTNNIVMEFVKNHRCEDACFDTRAAFSTIMHNELVDQSTQQIGAINNLRSVLVDGKPIDYKEQDNQSKNEEGQEQTQQQQQKDSNQENEEQKKKNLLGSALIKFMKAFRTVEDVLKTKEIVNKQIMQYVVDRIEQEVVQAEEILKQSNDTKHELQEQWIVLSEKAQIEYEQKLAEATQIAKQEAEERAEQEYQQALAEQLQRQQQQQEQPIQEPEIIKQQPHWDIPNIPQPTQINSIGLLIGLINVLGVSVERRENGVFLCELGSGYQTGRAIAQALNTIGSIDKYSFWRASRALAVIGAVDANSLNSFVESDGVIILAQGITAHSDKLENQLLFEQLYKESSQEEGKQIKNKKQPENDGFKKVEIEELRLKRGGSIIAPAIKVLCSLIYGAENRWKLKDVIFQSGTEGNSKILKSIIRLLQKGAEGLQKKKKLDQGETQGNEQNQEQQSNSEQVKDGNQTENEAKDYEVLPTVLKSTMLLINRLCVEQDFATSFAEVKIEGNNSEEDSIIKLLLNIFDESIGGDKRYEQVKDSSKNKLFDEDQQEQEGQDIDNERCDCELVARRALVVLGRIISRGGPIAQKSAIEAGLLQQSVIFAKRWWGIEDKIFLVEGCVSIIAGLAHIDSSGWQLLGGRSRFANLNQSLGQGQGKSASEKNQSLQKAKPVTQVKKIVKKKKPALNSASGVESKEQSGFFGKDIIQFTSDILEKQFDNGILIGLCIIGEEDEIESNSQQGRQISDDQSFAEATERRHALLECVLQTKLPTLLLRVISEYRGLQNGRHWRASALASEVMRGLIVSIGLGRRRGAWEVMAPNIVDQIIREETEVSVIAKDSSLSIIRALCVASDLGSRVGDGTGRGAREVLRKESAEQRIAEELWRNAELVRIYTRHALETALTLVRGDAI</sequence>
<evidence type="ECO:0000313" key="8">
    <source>
        <dbReference type="Proteomes" id="UP000324800"/>
    </source>
</evidence>